<evidence type="ECO:0008006" key="4">
    <source>
        <dbReference type="Google" id="ProtNLM"/>
    </source>
</evidence>
<dbReference type="InterPro" id="IPR038906">
    <property type="entry name" value="TTC36"/>
</dbReference>
<proteinExistence type="inferred from homology"/>
<reference evidence="2" key="1">
    <citation type="submission" date="2020-03" db="EMBL/GenBank/DDBJ databases">
        <title>A mixture of massive structural variations and highly conserved coding sequences in Ustilaginoidea virens genome.</title>
        <authorList>
            <person name="Zhang K."/>
            <person name="Zhao Z."/>
            <person name="Zhang Z."/>
            <person name="Li Y."/>
            <person name="Hsiang T."/>
            <person name="Sun W."/>
        </authorList>
    </citation>
    <scope>NUCLEOTIDE SEQUENCE</scope>
    <source>
        <strain evidence="2">UV-8b</strain>
    </source>
</reference>
<dbReference type="PANTHER" id="PTHR21405">
    <property type="entry name" value="CDNA SEQUENCE BC021608"/>
    <property type="match status" value="1"/>
</dbReference>
<dbReference type="EMBL" id="CP072759">
    <property type="protein sequence ID" value="QUC23970.1"/>
    <property type="molecule type" value="Genomic_DNA"/>
</dbReference>
<dbReference type="AlphaFoldDB" id="A0A8E5HYY7"/>
<dbReference type="RefSeq" id="XP_043001643.1">
    <property type="nucleotide sequence ID" value="XM_043145708.1"/>
</dbReference>
<name>A0A8E5HYY7_USTVR</name>
<comment type="similarity">
    <text evidence="1">Belongs to the TTC36 family.</text>
</comment>
<gene>
    <name evidence="2" type="ORF">UV8b_08211</name>
</gene>
<evidence type="ECO:0000256" key="1">
    <source>
        <dbReference type="ARBA" id="ARBA00006995"/>
    </source>
</evidence>
<dbReference type="GeneID" id="66068988"/>
<evidence type="ECO:0000313" key="2">
    <source>
        <dbReference type="EMBL" id="QUC23970.1"/>
    </source>
</evidence>
<accession>A0A8E5HYY7</accession>
<dbReference type="KEGG" id="uvi:66068988"/>
<dbReference type="Proteomes" id="UP000027002">
    <property type="component" value="Chromosome 7"/>
</dbReference>
<organism evidence="2 3">
    <name type="scientific">Ustilaginoidea virens</name>
    <name type="common">Rice false smut fungus</name>
    <name type="synonym">Villosiclava virens</name>
    <dbReference type="NCBI Taxonomy" id="1159556"/>
    <lineage>
        <taxon>Eukaryota</taxon>
        <taxon>Fungi</taxon>
        <taxon>Dikarya</taxon>
        <taxon>Ascomycota</taxon>
        <taxon>Pezizomycotina</taxon>
        <taxon>Sordariomycetes</taxon>
        <taxon>Hypocreomycetidae</taxon>
        <taxon>Hypocreales</taxon>
        <taxon>Clavicipitaceae</taxon>
        <taxon>Ustilaginoidea</taxon>
    </lineage>
</organism>
<protein>
    <recommendedName>
        <fullName evidence="4">Tetratricopeptide repeat protein 36</fullName>
    </recommendedName>
</protein>
<dbReference type="OrthoDB" id="539634at2759"/>
<dbReference type="GO" id="GO:0006570">
    <property type="term" value="P:tyrosine metabolic process"/>
    <property type="evidence" value="ECO:0007669"/>
    <property type="project" value="TreeGrafter"/>
</dbReference>
<sequence>MSHVDLSTRDANVLEKIKDPEFTPAAAAATDPSLPPDPHVADPAVYAALVARERAIVTRVQAAEAQLAQLAQLAQAADAADHPARQGYARCLADLDALVAERPDYASARNNRAQVLRRLYGDAMLLDETAAAPPPLPLVEHPPAGEKRQAAARALGDLDAAIALLGPHAAAATPVSPQAARTLAMAYTQRAAIYLRTAKLLPHRALDVDGARAEGAWTRVDFEQAASHDLACGGRYGSQVARGLAVSVNPTAKLCGEIVREAMRKEYGPSFDA</sequence>
<dbReference type="PANTHER" id="PTHR21405:SF0">
    <property type="entry name" value="TETRATRICOPEPTIDE REPEAT PROTEIN 36"/>
    <property type="match status" value="1"/>
</dbReference>
<evidence type="ECO:0000313" key="3">
    <source>
        <dbReference type="Proteomes" id="UP000027002"/>
    </source>
</evidence>
<keyword evidence="3" id="KW-1185">Reference proteome</keyword>